<reference evidence="3" key="1">
    <citation type="submission" date="2017-03" db="EMBL/GenBank/DDBJ databases">
        <authorList>
            <person name="Sharma R."/>
            <person name="Thines M."/>
        </authorList>
    </citation>
    <scope>NUCLEOTIDE SEQUENCE [LARGE SCALE GENOMIC DNA]</scope>
</reference>
<evidence type="ECO:0000259" key="1">
    <source>
        <dbReference type="Pfam" id="PF16297"/>
    </source>
</evidence>
<keyword evidence="3" id="KW-1185">Reference proteome</keyword>
<name>A0A1W5CYS6_9LECA</name>
<protein>
    <recommendedName>
        <fullName evidence="1">DUF4939 domain-containing protein</fullName>
    </recommendedName>
</protein>
<feature type="domain" description="DUF4939" evidence="1">
    <location>
        <begin position="25"/>
        <end position="82"/>
    </location>
</feature>
<sequence length="161" mass="18456">MSTAGSTKGESKEKVVTTKAIRFSAPTPFSGEGKKLESFLTQMRVYFRFNEELFASESEKVMYAAYHLQGDAEAWFRPYLKDFTNNDADPTQADDGTVRMFSGFDKFMYEIRLVFGDMDEERTARQGLRRLKQTNSAEDYTVQFKVKSAVTNWDEAELTAQ</sequence>
<dbReference type="Pfam" id="PF16297">
    <property type="entry name" value="DUF4939"/>
    <property type="match status" value="1"/>
</dbReference>
<dbReference type="EMBL" id="FWEW01000813">
    <property type="protein sequence ID" value="SLM35799.1"/>
    <property type="molecule type" value="Genomic_DNA"/>
</dbReference>
<dbReference type="InterPro" id="IPR032567">
    <property type="entry name" value="RTL1-rel"/>
</dbReference>
<organism evidence="2 3">
    <name type="scientific">Lasallia pustulata</name>
    <dbReference type="NCBI Taxonomy" id="136370"/>
    <lineage>
        <taxon>Eukaryota</taxon>
        <taxon>Fungi</taxon>
        <taxon>Dikarya</taxon>
        <taxon>Ascomycota</taxon>
        <taxon>Pezizomycotina</taxon>
        <taxon>Lecanoromycetes</taxon>
        <taxon>OSLEUM clade</taxon>
        <taxon>Umbilicariomycetidae</taxon>
        <taxon>Umbilicariales</taxon>
        <taxon>Umbilicariaceae</taxon>
        <taxon>Lasallia</taxon>
    </lineage>
</organism>
<evidence type="ECO:0000313" key="2">
    <source>
        <dbReference type="EMBL" id="SLM35799.1"/>
    </source>
</evidence>
<evidence type="ECO:0000313" key="3">
    <source>
        <dbReference type="Proteomes" id="UP000192927"/>
    </source>
</evidence>
<dbReference type="InterPro" id="IPR032549">
    <property type="entry name" value="DUF4939"/>
</dbReference>
<dbReference type="PANTHER" id="PTHR15503:SF22">
    <property type="entry name" value="TRANSPOSON TY3-I GAG POLYPROTEIN"/>
    <property type="match status" value="1"/>
</dbReference>
<dbReference type="PANTHER" id="PTHR15503">
    <property type="entry name" value="LDOC1 RELATED"/>
    <property type="match status" value="1"/>
</dbReference>
<dbReference type="AlphaFoldDB" id="A0A1W5CYS6"/>
<dbReference type="Proteomes" id="UP000192927">
    <property type="component" value="Unassembled WGS sequence"/>
</dbReference>
<proteinExistence type="predicted"/>
<accession>A0A1W5CYS6</accession>